<dbReference type="InterPro" id="IPR050229">
    <property type="entry name" value="GlpE_sulfurtransferase"/>
</dbReference>
<accession>A0A1H1LDE9</accession>
<sequence>MRDVTPAEVQDRPLVDVREPHEWQLGHAEGALHIPMGEIVERLDEVPDGAAVICRSGARSAQVVAYLEQQGRDAVNVAGGTLAWAADGRPMTGTVV</sequence>
<evidence type="ECO:0000259" key="1">
    <source>
        <dbReference type="PROSITE" id="PS50206"/>
    </source>
</evidence>
<organism evidence="2 3">
    <name type="scientific">Agrococcus carbonis</name>
    <dbReference type="NCBI Taxonomy" id="684552"/>
    <lineage>
        <taxon>Bacteria</taxon>
        <taxon>Bacillati</taxon>
        <taxon>Actinomycetota</taxon>
        <taxon>Actinomycetes</taxon>
        <taxon>Micrococcales</taxon>
        <taxon>Microbacteriaceae</taxon>
        <taxon>Agrococcus</taxon>
    </lineage>
</organism>
<dbReference type="AlphaFoldDB" id="A0A1H1LDE9"/>
<dbReference type="SMART" id="SM00450">
    <property type="entry name" value="RHOD"/>
    <property type="match status" value="1"/>
</dbReference>
<dbReference type="PROSITE" id="PS50206">
    <property type="entry name" value="RHODANESE_3"/>
    <property type="match status" value="1"/>
</dbReference>
<dbReference type="GO" id="GO:0016740">
    <property type="term" value="F:transferase activity"/>
    <property type="evidence" value="ECO:0007669"/>
    <property type="project" value="UniProtKB-KW"/>
</dbReference>
<proteinExistence type="predicted"/>
<dbReference type="PANTHER" id="PTHR43031">
    <property type="entry name" value="FAD-DEPENDENT OXIDOREDUCTASE"/>
    <property type="match status" value="1"/>
</dbReference>
<gene>
    <name evidence="2" type="ORF">SAMN04489719_0548</name>
</gene>
<dbReference type="PANTHER" id="PTHR43031:SF17">
    <property type="entry name" value="SULFURTRANSFERASE YTWF-RELATED"/>
    <property type="match status" value="1"/>
</dbReference>
<dbReference type="EMBL" id="LT629734">
    <property type="protein sequence ID" value="SDR72621.1"/>
    <property type="molecule type" value="Genomic_DNA"/>
</dbReference>
<dbReference type="Pfam" id="PF00581">
    <property type="entry name" value="Rhodanese"/>
    <property type="match status" value="1"/>
</dbReference>
<dbReference type="SUPFAM" id="SSF52821">
    <property type="entry name" value="Rhodanese/Cell cycle control phosphatase"/>
    <property type="match status" value="1"/>
</dbReference>
<feature type="domain" description="Rhodanese" evidence="1">
    <location>
        <begin position="8"/>
        <end position="93"/>
    </location>
</feature>
<evidence type="ECO:0000313" key="3">
    <source>
        <dbReference type="Proteomes" id="UP000199649"/>
    </source>
</evidence>
<keyword evidence="2" id="KW-0808">Transferase</keyword>
<evidence type="ECO:0000313" key="2">
    <source>
        <dbReference type="EMBL" id="SDR72621.1"/>
    </source>
</evidence>
<name>A0A1H1LDE9_9MICO</name>
<dbReference type="Proteomes" id="UP000199649">
    <property type="component" value="Chromosome I"/>
</dbReference>
<dbReference type="Gene3D" id="3.40.250.10">
    <property type="entry name" value="Rhodanese-like domain"/>
    <property type="match status" value="1"/>
</dbReference>
<keyword evidence="3" id="KW-1185">Reference proteome</keyword>
<reference evidence="3" key="1">
    <citation type="submission" date="2016-10" db="EMBL/GenBank/DDBJ databases">
        <authorList>
            <person name="Varghese N."/>
            <person name="Submissions S."/>
        </authorList>
    </citation>
    <scope>NUCLEOTIDE SEQUENCE [LARGE SCALE GENOMIC DNA]</scope>
    <source>
        <strain evidence="3">DSM 22965</strain>
    </source>
</reference>
<dbReference type="InterPro" id="IPR036873">
    <property type="entry name" value="Rhodanese-like_dom_sf"/>
</dbReference>
<protein>
    <submittedName>
        <fullName evidence="2">Rhodanese-related sulfurtransferase</fullName>
    </submittedName>
</protein>
<dbReference type="CDD" id="cd00158">
    <property type="entry name" value="RHOD"/>
    <property type="match status" value="1"/>
</dbReference>
<dbReference type="RefSeq" id="WP_172801963.1">
    <property type="nucleotide sequence ID" value="NZ_LT629734.1"/>
</dbReference>
<dbReference type="STRING" id="684552.SAMN04489719_0548"/>
<dbReference type="InterPro" id="IPR001763">
    <property type="entry name" value="Rhodanese-like_dom"/>
</dbReference>